<dbReference type="Proteomes" id="UP001174997">
    <property type="component" value="Unassembled WGS sequence"/>
</dbReference>
<feature type="domain" description="Heterokaryon incompatibility" evidence="1">
    <location>
        <begin position="132"/>
        <end position="277"/>
    </location>
</feature>
<comment type="caution">
    <text evidence="2">The sequence shown here is derived from an EMBL/GenBank/DDBJ whole genome shotgun (WGS) entry which is preliminary data.</text>
</comment>
<evidence type="ECO:0000313" key="2">
    <source>
        <dbReference type="EMBL" id="KAK0664607.1"/>
    </source>
</evidence>
<dbReference type="InterPro" id="IPR010730">
    <property type="entry name" value="HET"/>
</dbReference>
<sequence length="612" mass="71428">MYQKLEGEEFRVVHLLPGEFDDEIKCVLEIRPPNIKTAYEALSYQWGHDSELKTIRIIHLRRPPSSPDNQLAEARLRSALSMVTKRFYIIFAWCYFRSLQMPIATAILYLWWPWRLAYKFQTADIDKDSDFVNLQVTPSLDLALRYLRYKTACRTLWIDALCINQKDEGEKQIQIRHMQAIYANAWKVVVWLGGYHGITAGDTTCTETGDCFHRRQIKKFFTVCSVWHTLYHFLPGRRFLRYLCNFRVSDHCLEEAVDGLIDISKRGWWERLWVVQEVALATGPVHVQCGDSIYEYKRFCRTMLHMTQQFSDMTALQKASAAATTFIEVTSSFGWYPDDPFSMDPLMSWLVELLYRDAAKNRIRQFRDQKPAARLQTILLRTSGHFKCRDMQDRLCLTELVRMFGHYELRLGLFSDHPFRLCLASIIWEQFYVLVARYWPMFRPQFVIMDAKEVHQAIIGSSRDGNSQLQFFIGLAQYLATQTRRLSILDGAGCTADQNSQVPSWTPVWTRTIDKNARDFAISRDYVPPDKFHFSKDATTLTLQGRARGTITVARVINTTQPDQTQPLQRAFETWLFLPITKKMRMLAHLSFLLLSFGKIPATRRTATMKIL</sequence>
<dbReference type="Pfam" id="PF06985">
    <property type="entry name" value="HET"/>
    <property type="match status" value="1"/>
</dbReference>
<reference evidence="2" key="1">
    <citation type="submission" date="2023-06" db="EMBL/GenBank/DDBJ databases">
        <title>Genome-scale phylogeny and comparative genomics of the fungal order Sordariales.</title>
        <authorList>
            <consortium name="Lawrence Berkeley National Laboratory"/>
            <person name="Hensen N."/>
            <person name="Bonometti L."/>
            <person name="Westerberg I."/>
            <person name="Brannstrom I.O."/>
            <person name="Guillou S."/>
            <person name="Cros-Aarteil S."/>
            <person name="Calhoun S."/>
            <person name="Haridas S."/>
            <person name="Kuo A."/>
            <person name="Mondo S."/>
            <person name="Pangilinan J."/>
            <person name="Riley R."/>
            <person name="Labutti K."/>
            <person name="Andreopoulos B."/>
            <person name="Lipzen A."/>
            <person name="Chen C."/>
            <person name="Yanf M."/>
            <person name="Daum C."/>
            <person name="Ng V."/>
            <person name="Clum A."/>
            <person name="Steindorff A."/>
            <person name="Ohm R."/>
            <person name="Martin F."/>
            <person name="Silar P."/>
            <person name="Natvig D."/>
            <person name="Lalanne C."/>
            <person name="Gautier V."/>
            <person name="Ament-Velasquez S.L."/>
            <person name="Kruys A."/>
            <person name="Hutchinson M.I."/>
            <person name="Powell A.J."/>
            <person name="Barry K."/>
            <person name="Miller A.N."/>
            <person name="Grigoriev I.V."/>
            <person name="Debuchy R."/>
            <person name="Gladieux P."/>
            <person name="Thoren M.H."/>
            <person name="Johannesson H."/>
        </authorList>
    </citation>
    <scope>NUCLEOTIDE SEQUENCE</scope>
    <source>
        <strain evidence="2">CBS 307.81</strain>
    </source>
</reference>
<dbReference type="PANTHER" id="PTHR24148:SF64">
    <property type="entry name" value="HETEROKARYON INCOMPATIBILITY DOMAIN-CONTAINING PROTEIN"/>
    <property type="match status" value="1"/>
</dbReference>
<dbReference type="AlphaFoldDB" id="A0AA39Z6I7"/>
<protein>
    <submittedName>
        <fullName evidence="2">Heterokaryon incompatibility protein-domain-containing protein</fullName>
    </submittedName>
</protein>
<evidence type="ECO:0000313" key="3">
    <source>
        <dbReference type="Proteomes" id="UP001174997"/>
    </source>
</evidence>
<name>A0AA39Z6I7_9PEZI</name>
<evidence type="ECO:0000259" key="1">
    <source>
        <dbReference type="Pfam" id="PF06985"/>
    </source>
</evidence>
<accession>A0AA39Z6I7</accession>
<dbReference type="PANTHER" id="PTHR24148">
    <property type="entry name" value="ANKYRIN REPEAT DOMAIN-CONTAINING PROTEIN 39 HOMOLOG-RELATED"/>
    <property type="match status" value="1"/>
</dbReference>
<organism evidence="2 3">
    <name type="scientific">Cercophora samala</name>
    <dbReference type="NCBI Taxonomy" id="330535"/>
    <lineage>
        <taxon>Eukaryota</taxon>
        <taxon>Fungi</taxon>
        <taxon>Dikarya</taxon>
        <taxon>Ascomycota</taxon>
        <taxon>Pezizomycotina</taxon>
        <taxon>Sordariomycetes</taxon>
        <taxon>Sordariomycetidae</taxon>
        <taxon>Sordariales</taxon>
        <taxon>Lasiosphaeriaceae</taxon>
        <taxon>Cercophora</taxon>
    </lineage>
</organism>
<dbReference type="EMBL" id="JAULSY010000117">
    <property type="protein sequence ID" value="KAK0664607.1"/>
    <property type="molecule type" value="Genomic_DNA"/>
</dbReference>
<keyword evidence="3" id="KW-1185">Reference proteome</keyword>
<feature type="non-terminal residue" evidence="2">
    <location>
        <position position="1"/>
    </location>
</feature>
<gene>
    <name evidence="2" type="ORF">QBC41DRAFT_201822</name>
</gene>
<proteinExistence type="predicted"/>
<dbReference type="InterPro" id="IPR052895">
    <property type="entry name" value="HetReg/Transcr_Mod"/>
</dbReference>